<evidence type="ECO:0000313" key="2">
    <source>
        <dbReference type="Proteomes" id="UP001302120"/>
    </source>
</evidence>
<gene>
    <name evidence="1" type="ORF">VB620_15520</name>
</gene>
<evidence type="ECO:0008006" key="3">
    <source>
        <dbReference type="Google" id="ProtNLM"/>
    </source>
</evidence>
<organism evidence="1 2">
    <name type="scientific">Nodularia harveyana UHCC-0300</name>
    <dbReference type="NCBI Taxonomy" id="2974287"/>
    <lineage>
        <taxon>Bacteria</taxon>
        <taxon>Bacillati</taxon>
        <taxon>Cyanobacteriota</taxon>
        <taxon>Cyanophyceae</taxon>
        <taxon>Nostocales</taxon>
        <taxon>Nodulariaceae</taxon>
        <taxon>Nodularia</taxon>
    </lineage>
</organism>
<accession>A0ABU5UGV7</accession>
<dbReference type="RefSeq" id="WP_323197059.1">
    <property type="nucleotide sequence ID" value="NZ_JAYGHG010000028.1"/>
</dbReference>
<protein>
    <recommendedName>
        <fullName evidence="3">Phosphodiester glycosidase domain-containing protein</fullName>
    </recommendedName>
</protein>
<evidence type="ECO:0000313" key="1">
    <source>
        <dbReference type="EMBL" id="MEA5582745.1"/>
    </source>
</evidence>
<name>A0ABU5UGV7_9CYAN</name>
<comment type="caution">
    <text evidence="1">The sequence shown here is derived from an EMBL/GenBank/DDBJ whole genome shotgun (WGS) entry which is preliminary data.</text>
</comment>
<sequence>MIKKFLLICILFLSIHIIIHKSEAFTPPNTYYPLDVIEGAGLYKTSLPNGNQAYLQVIDLRKVQIDQIVGEIDNMGIKQGKYYQNKADNYSPYFQNKPFKNIWNEYNLLYGKKVFSLINCAFFEEYKSSTQLAFPVKLNGQIITAGSSPYGPSRQAVNNYYKNIKLKALVWNHKNAYITDYEPESGYPLNKQNVKNALVTYKYSDHPAKVLGKNLANKYHVIGTLNKDGVPGDELIIILTVNQATLDKAADLLRKIGINGDIITIDGGSSTLITNPRTGALIVPQPVNMKSNPFASNLPHYLGFRQKGNSQKQAKIFISQPVNNIPIKANIPYLILWRDNLVGKIKIEFKSKSKQAQVIADQTTNDGIYKWTPEQPILSGSMIQVTSLENPNIFAKLELK</sequence>
<keyword evidence="2" id="KW-1185">Reference proteome</keyword>
<reference evidence="1 2" key="1">
    <citation type="submission" date="2023-12" db="EMBL/GenBank/DDBJ databases">
        <title>Baltic Sea Cyanobacteria.</title>
        <authorList>
            <person name="Delbaje E."/>
            <person name="Fewer D.P."/>
            <person name="Shishido T.K."/>
        </authorList>
    </citation>
    <scope>NUCLEOTIDE SEQUENCE [LARGE SCALE GENOMIC DNA]</scope>
    <source>
        <strain evidence="1 2">UHCC-0300</strain>
    </source>
</reference>
<proteinExistence type="predicted"/>
<dbReference type="EMBL" id="JAYGHG010000028">
    <property type="protein sequence ID" value="MEA5582745.1"/>
    <property type="molecule type" value="Genomic_DNA"/>
</dbReference>
<dbReference type="Proteomes" id="UP001302120">
    <property type="component" value="Unassembled WGS sequence"/>
</dbReference>